<dbReference type="Proteomes" id="UP000642748">
    <property type="component" value="Unassembled WGS sequence"/>
</dbReference>
<evidence type="ECO:0000313" key="2">
    <source>
        <dbReference type="Proteomes" id="UP000642748"/>
    </source>
</evidence>
<reference evidence="1" key="1">
    <citation type="submission" date="2021-01" db="EMBL/GenBank/DDBJ databases">
        <title>Whole genome shotgun sequence of Rugosimonospora africana NBRC 104875.</title>
        <authorList>
            <person name="Komaki H."/>
            <person name="Tamura T."/>
        </authorList>
    </citation>
    <scope>NUCLEOTIDE SEQUENCE</scope>
    <source>
        <strain evidence="1">NBRC 104875</strain>
    </source>
</reference>
<protein>
    <recommendedName>
        <fullName evidence="3">HEAT repeat</fullName>
    </recommendedName>
</protein>
<dbReference type="InterPro" id="IPR016024">
    <property type="entry name" value="ARM-type_fold"/>
</dbReference>
<dbReference type="Pfam" id="PF13646">
    <property type="entry name" value="HEAT_2"/>
    <property type="match status" value="1"/>
</dbReference>
<proteinExistence type="predicted"/>
<dbReference type="RefSeq" id="WP_203917573.1">
    <property type="nucleotide sequence ID" value="NZ_BONZ01000018.1"/>
</dbReference>
<keyword evidence="2" id="KW-1185">Reference proteome</keyword>
<organism evidence="1 2">
    <name type="scientific">Rugosimonospora africana</name>
    <dbReference type="NCBI Taxonomy" id="556532"/>
    <lineage>
        <taxon>Bacteria</taxon>
        <taxon>Bacillati</taxon>
        <taxon>Actinomycetota</taxon>
        <taxon>Actinomycetes</taxon>
        <taxon>Micromonosporales</taxon>
        <taxon>Micromonosporaceae</taxon>
        <taxon>Rugosimonospora</taxon>
    </lineage>
</organism>
<evidence type="ECO:0008006" key="3">
    <source>
        <dbReference type="Google" id="ProtNLM"/>
    </source>
</evidence>
<sequence length="346" mass="36441">MDADEVAALFARAVDVSRAVAGPDDYDAVWEVLDRAAEAGGDAAAVALAHLASPDATADATIRATACDLLGVTSERHEEVRGPAATALISLASTEVDGDVQWSIARALGGTADARGVPVLVALAGHADPDVRHRVAVSLPLVMGEVADDAGVAALIALSRDPDREVRNWATFGLGWQSTADGDAVRRALWERTTDEYGEAREEGIRGLARRRDRRVVPLLAGLLAEESAHVFCFDAAAFLADPALLPLLRAFDPADRGVPEALRECDPVLRARRDRLAEELSDALRARLPDADVALYGERFETGLCLEVTGGGSGYDGHCSVEGLLERAGGDPELAARLAAADVTR</sequence>
<evidence type="ECO:0000313" key="1">
    <source>
        <dbReference type="EMBL" id="GIH13898.1"/>
    </source>
</evidence>
<gene>
    <name evidence="1" type="ORF">Raf01_20700</name>
</gene>
<dbReference type="AlphaFoldDB" id="A0A8J3QR06"/>
<accession>A0A8J3QR06</accession>
<dbReference type="SUPFAM" id="SSF48371">
    <property type="entry name" value="ARM repeat"/>
    <property type="match status" value="1"/>
</dbReference>
<name>A0A8J3QR06_9ACTN</name>
<dbReference type="Gene3D" id="1.25.10.10">
    <property type="entry name" value="Leucine-rich Repeat Variant"/>
    <property type="match status" value="1"/>
</dbReference>
<dbReference type="EMBL" id="BONZ01000018">
    <property type="protein sequence ID" value="GIH13898.1"/>
    <property type="molecule type" value="Genomic_DNA"/>
</dbReference>
<dbReference type="InterPro" id="IPR011989">
    <property type="entry name" value="ARM-like"/>
</dbReference>
<comment type="caution">
    <text evidence="1">The sequence shown here is derived from an EMBL/GenBank/DDBJ whole genome shotgun (WGS) entry which is preliminary data.</text>
</comment>